<evidence type="ECO:0000256" key="8">
    <source>
        <dbReference type="ARBA" id="ARBA00023136"/>
    </source>
</evidence>
<feature type="domain" description="TACI cysteine-rich" evidence="17">
    <location>
        <begin position="183"/>
        <end position="221"/>
    </location>
</feature>
<keyword evidence="9" id="KW-1015">Disulfide bond</keyword>
<keyword evidence="18" id="KW-1185">Reference proteome</keyword>
<reference evidence="19" key="1">
    <citation type="submission" date="2025-08" db="UniProtKB">
        <authorList>
            <consortium name="RefSeq"/>
        </authorList>
    </citation>
    <scope>IDENTIFICATION</scope>
    <source>
        <tissue evidence="19">Epidermis and Blubber</tissue>
    </source>
</reference>
<evidence type="ECO:0000256" key="2">
    <source>
        <dbReference type="ARBA" id="ARBA00022692"/>
    </source>
</evidence>
<dbReference type="GO" id="GO:0005886">
    <property type="term" value="C:plasma membrane"/>
    <property type="evidence" value="ECO:0007669"/>
    <property type="project" value="InterPro"/>
</dbReference>
<proteinExistence type="predicted"/>
<evidence type="ECO:0000256" key="6">
    <source>
        <dbReference type="ARBA" id="ARBA00022989"/>
    </source>
</evidence>
<sequence length="396" mass="42111">MTNRQTGVDHSPARLRVDEAAHGPGALLSEGSDTVLRIPPEETGGYTSGAETRGEQGWARGTEGLPWGHGVGVVVTQVVVVTQHVRQPVDRDASSLSHPPPPAGPGATFSRRTRFVDPPASPSTPRNPKGQKLEAPQGLRLGLAMKPCPEEQYWDPLLNTCVSCKTICSNQSPRTCAAFCKSLSCRKEQGRYYDQLLGDCISCASICGRHPKQCTHFCENKLSQVNLPPEVRRQRTGEALTRADNLGRYQGSEHRGSDVGPAPPGLKLSADQLALVYSTLGLCLCAIICCFLLAVACFLKRRGDQVSCQPPPGPCRTQAKSSKDHWMEAGSAAGATPEPTETCSFCFAECSAPERAGGWARPSQRAAGQPCVRAPNGGLCGIEVVCTPAQEGGLAT</sequence>
<evidence type="ECO:0000256" key="4">
    <source>
        <dbReference type="ARBA" id="ARBA00022859"/>
    </source>
</evidence>
<dbReference type="Proteomes" id="UP000694857">
    <property type="component" value="Chromosome 20"/>
</dbReference>
<keyword evidence="8 16" id="KW-0472">Membrane</keyword>
<keyword evidence="6 16" id="KW-1133">Transmembrane helix</keyword>
<dbReference type="OrthoDB" id="9934669at2759"/>
<feature type="region of interest" description="Disordered" evidence="15">
    <location>
        <begin position="88"/>
        <end position="135"/>
    </location>
</feature>
<dbReference type="PANTHER" id="PTHR15511">
    <property type="entry name" value="TUMOR NECROSIS FACTOR RECEPTOR SUPERFAMILY MEMBER 13B"/>
    <property type="match status" value="1"/>
</dbReference>
<dbReference type="SUPFAM" id="SSF57586">
    <property type="entry name" value="TNF receptor-like"/>
    <property type="match status" value="2"/>
</dbReference>
<keyword evidence="10 19" id="KW-0675">Receptor</keyword>
<evidence type="ECO:0000256" key="7">
    <source>
        <dbReference type="ARBA" id="ARBA00023130"/>
    </source>
</evidence>
<keyword evidence="3" id="KW-0677">Repeat</keyword>
<dbReference type="AlphaFoldDB" id="A0A8B8WC13"/>
<evidence type="ECO:0000256" key="15">
    <source>
        <dbReference type="SAM" id="MobiDB-lite"/>
    </source>
</evidence>
<organism evidence="18 19">
    <name type="scientific">Balaenoptera musculus</name>
    <name type="common">Blue whale</name>
    <dbReference type="NCBI Taxonomy" id="9771"/>
    <lineage>
        <taxon>Eukaryota</taxon>
        <taxon>Metazoa</taxon>
        <taxon>Chordata</taxon>
        <taxon>Craniata</taxon>
        <taxon>Vertebrata</taxon>
        <taxon>Euteleostomi</taxon>
        <taxon>Mammalia</taxon>
        <taxon>Eutheria</taxon>
        <taxon>Laurasiatheria</taxon>
        <taxon>Artiodactyla</taxon>
        <taxon>Whippomorpha</taxon>
        <taxon>Cetacea</taxon>
        <taxon>Mysticeti</taxon>
        <taxon>Balaenopteridae</taxon>
        <taxon>Balaenoptera</taxon>
    </lineage>
</organism>
<comment type="subunit">
    <text evidence="12">Binds TRAF2, TRAF5 and TRAF6. Binds the NH2-terminal domain of CAMLG with its C-terminus.</text>
</comment>
<dbReference type="GO" id="GO:0002244">
    <property type="term" value="P:hematopoietic progenitor cell differentiation"/>
    <property type="evidence" value="ECO:0007669"/>
    <property type="project" value="TreeGrafter"/>
</dbReference>
<dbReference type="PRINTS" id="PR01963">
    <property type="entry name" value="TNFACTORR13B"/>
</dbReference>
<evidence type="ECO:0000313" key="18">
    <source>
        <dbReference type="Proteomes" id="UP000694857"/>
    </source>
</evidence>
<evidence type="ECO:0000256" key="16">
    <source>
        <dbReference type="SAM" id="Phobius"/>
    </source>
</evidence>
<evidence type="ECO:0000259" key="17">
    <source>
        <dbReference type="Pfam" id="PF09305"/>
    </source>
</evidence>
<dbReference type="FunFam" id="4.10.1290.10:FF:000002">
    <property type="entry name" value="Tumor necrosis factor receptor superfamily member 13B"/>
    <property type="match status" value="1"/>
</dbReference>
<evidence type="ECO:0000256" key="5">
    <source>
        <dbReference type="ARBA" id="ARBA00022968"/>
    </source>
</evidence>
<comment type="subcellular location">
    <subcellularLocation>
        <location evidence="1">Membrane</location>
        <topology evidence="1">Single-pass type III membrane protein</topology>
    </subcellularLocation>
</comment>
<evidence type="ECO:0000313" key="19">
    <source>
        <dbReference type="RefSeq" id="XP_036694080.1"/>
    </source>
</evidence>
<dbReference type="PANTHER" id="PTHR15511:SF2">
    <property type="entry name" value="TUMOR NECROSIS FACTOR RECEPTOR SUPERFAMILY MEMBER 13B"/>
    <property type="match status" value="1"/>
</dbReference>
<keyword evidence="2 16" id="KW-0812">Transmembrane</keyword>
<dbReference type="GO" id="GO:0030889">
    <property type="term" value="P:negative regulation of B cell proliferation"/>
    <property type="evidence" value="ECO:0007669"/>
    <property type="project" value="TreeGrafter"/>
</dbReference>
<accession>A0A8B8WC13</accession>
<keyword evidence="7" id="KW-1064">Adaptive immunity</keyword>
<dbReference type="Pfam" id="PF09305">
    <property type="entry name" value="TACI-CRD2"/>
    <property type="match status" value="2"/>
</dbReference>
<keyword evidence="5" id="KW-0735">Signal-anchor</keyword>
<feature type="region of interest" description="Disordered" evidence="15">
    <location>
        <begin position="36"/>
        <end position="60"/>
    </location>
</feature>
<feature type="domain" description="TACI cysteine-rich" evidence="17">
    <location>
        <begin position="152"/>
        <end position="181"/>
    </location>
</feature>
<dbReference type="InterPro" id="IPR022317">
    <property type="entry name" value="TNFR_13B"/>
</dbReference>
<evidence type="ECO:0000256" key="10">
    <source>
        <dbReference type="ARBA" id="ARBA00023170"/>
    </source>
</evidence>
<keyword evidence="4" id="KW-0391">Immunity</keyword>
<gene>
    <name evidence="19" type="primary">TNFRSF13B</name>
</gene>
<dbReference type="GO" id="GO:0002250">
    <property type="term" value="P:adaptive immune response"/>
    <property type="evidence" value="ECO:0007669"/>
    <property type="project" value="UniProtKB-KW"/>
</dbReference>
<evidence type="ECO:0000256" key="3">
    <source>
        <dbReference type="ARBA" id="ARBA00022737"/>
    </source>
</evidence>
<comment type="function">
    <text evidence="11">Receptor for TNFSF13/APRIL and TNFSF13B/TALL1/BAFF/BLYS that binds both ligands with similar high affinity. Mediates calcineurin-dependent activation of NF-AT, as well as activation of NF-kappa-B and AP-1. Involved in the stimulation of B- and T-cell function and the regulation of humoral immunity.</text>
</comment>
<dbReference type="CDD" id="cd13415">
    <property type="entry name" value="TNFRSF13B"/>
    <property type="match status" value="1"/>
</dbReference>
<dbReference type="CTD" id="23495"/>
<evidence type="ECO:0000256" key="14">
    <source>
        <dbReference type="ARBA" id="ARBA00081450"/>
    </source>
</evidence>
<dbReference type="RefSeq" id="XP_036694080.1">
    <property type="nucleotide sequence ID" value="XM_036838185.1"/>
</dbReference>
<evidence type="ECO:0000256" key="11">
    <source>
        <dbReference type="ARBA" id="ARBA00058588"/>
    </source>
</evidence>
<protein>
    <recommendedName>
        <fullName evidence="13">Tumor necrosis factor receptor superfamily member 13B</fullName>
    </recommendedName>
    <alternativeName>
        <fullName evidence="14">Transmembrane activator and CAML interactor</fullName>
    </alternativeName>
</protein>
<name>A0A8B8WC13_BALMU</name>
<evidence type="ECO:0000256" key="12">
    <source>
        <dbReference type="ARBA" id="ARBA00063663"/>
    </source>
</evidence>
<dbReference type="GeneID" id="118887395"/>
<dbReference type="Gene3D" id="4.10.1290.10">
    <property type="entry name" value="Tumor necrosis factor receptor superfamily"/>
    <property type="match status" value="2"/>
</dbReference>
<dbReference type="FunFam" id="4.10.1290.10:FF:000001">
    <property type="entry name" value="Tumor necrosis factor receptor superfamily member 13B"/>
    <property type="match status" value="1"/>
</dbReference>
<evidence type="ECO:0000256" key="13">
    <source>
        <dbReference type="ARBA" id="ARBA00070540"/>
    </source>
</evidence>
<evidence type="ECO:0000256" key="1">
    <source>
        <dbReference type="ARBA" id="ARBA00004183"/>
    </source>
</evidence>
<dbReference type="GO" id="GO:0001782">
    <property type="term" value="P:B cell homeostasis"/>
    <property type="evidence" value="ECO:0007669"/>
    <property type="project" value="TreeGrafter"/>
</dbReference>
<feature type="transmembrane region" description="Helical" evidence="16">
    <location>
        <begin position="274"/>
        <end position="299"/>
    </location>
</feature>
<dbReference type="KEGG" id="bmus:118887395"/>
<evidence type="ECO:0000256" key="9">
    <source>
        <dbReference type="ARBA" id="ARBA00023157"/>
    </source>
</evidence>
<dbReference type="InterPro" id="IPR015384">
    <property type="entry name" value="TACI_Cys-rich-dom"/>
</dbReference>